<proteinExistence type="predicted"/>
<protein>
    <submittedName>
        <fullName evidence="1">Putative secreted protein</fullName>
    </submittedName>
</protein>
<accession>A0A6B0V463</accession>
<dbReference type="EMBL" id="GIFC01014533">
    <property type="protein sequence ID" value="MXU96616.1"/>
    <property type="molecule type" value="Transcribed_RNA"/>
</dbReference>
<name>A0A6B0V463_IXORI</name>
<organism evidence="1">
    <name type="scientific">Ixodes ricinus</name>
    <name type="common">Common tick</name>
    <name type="synonym">Acarus ricinus</name>
    <dbReference type="NCBI Taxonomy" id="34613"/>
    <lineage>
        <taxon>Eukaryota</taxon>
        <taxon>Metazoa</taxon>
        <taxon>Ecdysozoa</taxon>
        <taxon>Arthropoda</taxon>
        <taxon>Chelicerata</taxon>
        <taxon>Arachnida</taxon>
        <taxon>Acari</taxon>
        <taxon>Parasitiformes</taxon>
        <taxon>Ixodida</taxon>
        <taxon>Ixodoidea</taxon>
        <taxon>Ixodidae</taxon>
        <taxon>Ixodinae</taxon>
        <taxon>Ixodes</taxon>
    </lineage>
</organism>
<evidence type="ECO:0000313" key="1">
    <source>
        <dbReference type="EMBL" id="MXU96616.1"/>
    </source>
</evidence>
<sequence>MARVLHERFRLQWREQGVLVVVLLRVVLVQGRHGVPHHHPLGRGRSQLERVLVVRHGSGRHAAGIAVVLLRPAVLQLHLGLHLGLHLRLHLCLHLHLHLRLLVAVVRGRDHGGHGHWGGVGVRPLDQVGPLAKVWLAQVERGRALGGAVGLHKLLLQATPLGMQGEALFLGEPHLLGSLFLLQEDVVLLSPKVFVLHRLRRQVPLVQPGEGFGEDGPPGQGK</sequence>
<reference evidence="1" key="1">
    <citation type="submission" date="2019-12" db="EMBL/GenBank/DDBJ databases">
        <title>An insight into the sialome of adult female Ixodes ricinus ticks feeding for 6 days.</title>
        <authorList>
            <person name="Perner J."/>
            <person name="Ribeiro J.M.C."/>
        </authorList>
    </citation>
    <scope>NUCLEOTIDE SEQUENCE</scope>
    <source>
        <strain evidence="1">Semi-engorged</strain>
        <tissue evidence="1">Salivary glands</tissue>
    </source>
</reference>
<dbReference type="AlphaFoldDB" id="A0A6B0V463"/>